<keyword evidence="10 12" id="KW-1133">Transmembrane helix</keyword>
<feature type="domain" description="Glycosyltransferase 2-like" evidence="13">
    <location>
        <begin position="181"/>
        <end position="390"/>
    </location>
</feature>
<evidence type="ECO:0000256" key="8">
    <source>
        <dbReference type="ARBA" id="ARBA00022679"/>
    </source>
</evidence>
<dbReference type="NCBIfam" id="NF003962">
    <property type="entry name" value="PRK05454.2-5"/>
    <property type="match status" value="1"/>
</dbReference>
<evidence type="ECO:0000256" key="6">
    <source>
        <dbReference type="ARBA" id="ARBA00022519"/>
    </source>
</evidence>
<dbReference type="Pfam" id="PF13632">
    <property type="entry name" value="Glyco_trans_2_3"/>
    <property type="match status" value="1"/>
</dbReference>
<dbReference type="CDD" id="cd04191">
    <property type="entry name" value="Glucan_BSP_MdoH"/>
    <property type="match status" value="1"/>
</dbReference>
<feature type="transmembrane region" description="Helical" evidence="12">
    <location>
        <begin position="40"/>
        <end position="65"/>
    </location>
</feature>
<comment type="similarity">
    <text evidence="3">Belongs to the glycosyltransferase 2 family. OpgH subfamily.</text>
</comment>
<dbReference type="AlphaFoldDB" id="A0A1Y6G7L3"/>
<dbReference type="PANTHER" id="PTHR43867">
    <property type="entry name" value="CELLULOSE SYNTHASE CATALYTIC SUBUNIT A [UDP-FORMING]"/>
    <property type="match status" value="1"/>
</dbReference>
<dbReference type="GO" id="GO:0016758">
    <property type="term" value="F:hexosyltransferase activity"/>
    <property type="evidence" value="ECO:0007669"/>
    <property type="project" value="TreeGrafter"/>
</dbReference>
<keyword evidence="5" id="KW-1003">Cell membrane</keyword>
<evidence type="ECO:0000256" key="12">
    <source>
        <dbReference type="SAM" id="Phobius"/>
    </source>
</evidence>
<evidence type="ECO:0000256" key="9">
    <source>
        <dbReference type="ARBA" id="ARBA00022692"/>
    </source>
</evidence>
<feature type="transmembrane region" description="Helical" evidence="12">
    <location>
        <begin position="431"/>
        <end position="453"/>
    </location>
</feature>
<keyword evidence="15" id="KW-1185">Reference proteome</keyword>
<dbReference type="RefSeq" id="WP_086471707.1">
    <property type="nucleotide sequence ID" value="NZ_FXWK01000002.1"/>
</dbReference>
<dbReference type="Gene3D" id="3.90.550.10">
    <property type="entry name" value="Spore Coat Polysaccharide Biosynthesis Protein SpsA, Chain A"/>
    <property type="match status" value="1"/>
</dbReference>
<evidence type="ECO:0000259" key="13">
    <source>
        <dbReference type="Pfam" id="PF13632"/>
    </source>
</evidence>
<dbReference type="InterPro" id="IPR050321">
    <property type="entry name" value="Glycosyltr_2/OpgH_subfam"/>
</dbReference>
<evidence type="ECO:0000256" key="4">
    <source>
        <dbReference type="ARBA" id="ARBA00020585"/>
    </source>
</evidence>
<evidence type="ECO:0000313" key="14">
    <source>
        <dbReference type="EMBL" id="SMQ86096.1"/>
    </source>
</evidence>
<keyword evidence="8 14" id="KW-0808">Transferase</keyword>
<dbReference type="NCBIfam" id="NF003959">
    <property type="entry name" value="PRK05454.2-2"/>
    <property type="match status" value="1"/>
</dbReference>
<dbReference type="SUPFAM" id="SSF53448">
    <property type="entry name" value="Nucleotide-diphospho-sugar transferases"/>
    <property type="match status" value="1"/>
</dbReference>
<evidence type="ECO:0000256" key="1">
    <source>
        <dbReference type="ARBA" id="ARBA00004429"/>
    </source>
</evidence>
<feature type="transmembrane region" description="Helical" evidence="12">
    <location>
        <begin position="396"/>
        <end position="419"/>
    </location>
</feature>
<organism evidence="14 15">
    <name type="scientific">Devosia lucknowensis</name>
    <dbReference type="NCBI Taxonomy" id="1096929"/>
    <lineage>
        <taxon>Bacteria</taxon>
        <taxon>Pseudomonadati</taxon>
        <taxon>Pseudomonadota</taxon>
        <taxon>Alphaproteobacteria</taxon>
        <taxon>Hyphomicrobiales</taxon>
        <taxon>Devosiaceae</taxon>
        <taxon>Devosia</taxon>
    </lineage>
</organism>
<evidence type="ECO:0000256" key="5">
    <source>
        <dbReference type="ARBA" id="ARBA00022475"/>
    </source>
</evidence>
<gene>
    <name evidence="14" type="ORF">SAMN06295905_3394</name>
</gene>
<evidence type="ECO:0000256" key="11">
    <source>
        <dbReference type="ARBA" id="ARBA00023136"/>
    </source>
</evidence>
<proteinExistence type="inferred from homology"/>
<evidence type="ECO:0000256" key="7">
    <source>
        <dbReference type="ARBA" id="ARBA00022676"/>
    </source>
</evidence>
<keyword evidence="11 12" id="KW-0472">Membrane</keyword>
<evidence type="ECO:0000256" key="10">
    <source>
        <dbReference type="ARBA" id="ARBA00022989"/>
    </source>
</evidence>
<dbReference type="GO" id="GO:0005886">
    <property type="term" value="C:plasma membrane"/>
    <property type="evidence" value="ECO:0007669"/>
    <property type="project" value="UniProtKB-SubCell"/>
</dbReference>
<feature type="transmembrane region" description="Helical" evidence="12">
    <location>
        <begin position="356"/>
        <end position="376"/>
    </location>
</feature>
<keyword evidence="7" id="KW-0328">Glycosyltransferase</keyword>
<comment type="subcellular location">
    <subcellularLocation>
        <location evidence="1">Cell inner membrane</location>
        <topology evidence="1">Multi-pass membrane protein</topology>
    </subcellularLocation>
</comment>
<accession>A0A1Y6G7L3</accession>
<dbReference type="EMBL" id="FXWK01000002">
    <property type="protein sequence ID" value="SMQ86096.1"/>
    <property type="molecule type" value="Genomic_DNA"/>
</dbReference>
<keyword evidence="6" id="KW-0997">Cell inner membrane</keyword>
<keyword evidence="9 12" id="KW-0812">Transmembrane</keyword>
<comment type="pathway">
    <text evidence="2">Glycan metabolism; osmoregulated periplasmic glucan (OPG) biosynthesis.</text>
</comment>
<reference evidence="15" key="1">
    <citation type="submission" date="2017-04" db="EMBL/GenBank/DDBJ databases">
        <authorList>
            <person name="Varghese N."/>
            <person name="Submissions S."/>
        </authorList>
    </citation>
    <scope>NUCLEOTIDE SEQUENCE [LARGE SCALE GENOMIC DNA]</scope>
</reference>
<feature type="transmembrane region" description="Helical" evidence="12">
    <location>
        <begin position="512"/>
        <end position="530"/>
    </location>
</feature>
<evidence type="ECO:0000256" key="3">
    <source>
        <dbReference type="ARBA" id="ARBA00009337"/>
    </source>
</evidence>
<protein>
    <recommendedName>
        <fullName evidence="4">Glucans biosynthesis glucosyltransferase H</fullName>
    </recommendedName>
</protein>
<name>A0A1Y6G7L3_9HYPH</name>
<evidence type="ECO:0000313" key="15">
    <source>
        <dbReference type="Proteomes" id="UP000194474"/>
    </source>
</evidence>
<dbReference type="InterPro" id="IPR029044">
    <property type="entry name" value="Nucleotide-diphossugar_trans"/>
</dbReference>
<dbReference type="NCBIfam" id="NF003958">
    <property type="entry name" value="PRK05454.2-1"/>
    <property type="match status" value="1"/>
</dbReference>
<dbReference type="Proteomes" id="UP000194474">
    <property type="component" value="Unassembled WGS sequence"/>
</dbReference>
<evidence type="ECO:0000256" key="2">
    <source>
        <dbReference type="ARBA" id="ARBA00005001"/>
    </source>
</evidence>
<sequence length="589" mass="63800">MYRPALLRCIALMAAAGLSLAGAWLFLRFTGEGGLNALDLVRFVLVAVSGFWLVWGSTAAVLGVFTPERRPTPVQTPLKSRTAVLVPIYNEDPVATFSRVAAMNRSLVRLGAAEHFHFAILSDTQAIELAAEEVVQFERLITEPLSEGRIFYRRRERNVGRKAGNIEDFVSRSGGAYDFALILDADSLMEGETIVAMARRLEDDPRLGLLQTVPTIINARTLFGRSIQFAAAYLSPTFARGAGLMQGAEGPYWGHNAMVRMRAFAASCGLPELSGTPPFGGHILSHDYVEAALLSRAGWTVAVDPALKGSYEEAPDNLIEYAKRDRRWCQGNLQHGRLLLAPGLKAWSRFTFVQGIMAYLASPFWLLLLVASIAGAMLPNLPALLPGFEPSAIPMWVLGAAVAAILVVPKLMILVRGLFDGQNRRFGGTPTVLLSVLGEIVLSTLLAPTMLLMQSRSVVQVLLRLDGGWPATQRGQTLVPLGDALRASWWMVAIAAVALGSMLIAAPQAALWLAPATLPAMLAPLLIWATSRPTRRALPRLFRSDMEAAPSPVIVEQRRLLAAWTQPRTAIEGRAAPAAVTRTSPHVVA</sequence>
<dbReference type="OrthoDB" id="9775281at2"/>
<dbReference type="InterPro" id="IPR001173">
    <property type="entry name" value="Glyco_trans_2-like"/>
</dbReference>
<dbReference type="PANTHER" id="PTHR43867:SF5">
    <property type="entry name" value="GLUCANS BIOSYNTHESIS GLUCOSYLTRANSFERASE H"/>
    <property type="match status" value="1"/>
</dbReference>
<feature type="transmembrane region" description="Helical" evidence="12">
    <location>
        <begin position="487"/>
        <end position="505"/>
    </location>
</feature>